<feature type="compositionally biased region" description="Low complexity" evidence="1">
    <location>
        <begin position="90"/>
        <end position="119"/>
    </location>
</feature>
<dbReference type="AlphaFoldDB" id="A0AAV2SXF5"/>
<comment type="caution">
    <text evidence="2">The sequence shown here is derived from an EMBL/GenBank/DDBJ whole genome shotgun (WGS) entry which is preliminary data.</text>
</comment>
<feature type="non-terminal residue" evidence="2">
    <location>
        <position position="161"/>
    </location>
</feature>
<gene>
    <name evidence="2" type="ORF">MNOR_LOCUS41820</name>
</gene>
<feature type="compositionally biased region" description="Low complexity" evidence="1">
    <location>
        <begin position="27"/>
        <end position="51"/>
    </location>
</feature>
<evidence type="ECO:0000313" key="3">
    <source>
        <dbReference type="Proteomes" id="UP001497623"/>
    </source>
</evidence>
<protein>
    <submittedName>
        <fullName evidence="2">Uncharacterized protein</fullName>
    </submittedName>
</protein>
<evidence type="ECO:0000313" key="2">
    <source>
        <dbReference type="EMBL" id="CAL4252050.1"/>
    </source>
</evidence>
<keyword evidence="3" id="KW-1185">Reference proteome</keyword>
<feature type="non-terminal residue" evidence="2">
    <location>
        <position position="1"/>
    </location>
</feature>
<dbReference type="EMBL" id="CAXKWB010172288">
    <property type="protein sequence ID" value="CAL4252050.1"/>
    <property type="molecule type" value="Genomic_DNA"/>
</dbReference>
<accession>A0AAV2SXF5</accession>
<proteinExistence type="predicted"/>
<dbReference type="Proteomes" id="UP001497623">
    <property type="component" value="Unassembled WGS sequence"/>
</dbReference>
<name>A0AAV2SXF5_MEGNR</name>
<feature type="region of interest" description="Disordered" evidence="1">
    <location>
        <begin position="1"/>
        <end position="120"/>
    </location>
</feature>
<evidence type="ECO:0000256" key="1">
    <source>
        <dbReference type="SAM" id="MobiDB-lite"/>
    </source>
</evidence>
<reference evidence="2 3" key="1">
    <citation type="submission" date="2024-05" db="EMBL/GenBank/DDBJ databases">
        <authorList>
            <person name="Wallberg A."/>
        </authorList>
    </citation>
    <scope>NUCLEOTIDE SEQUENCE [LARGE SCALE GENOMIC DNA]</scope>
</reference>
<sequence>QQQQQQQQAVAGQLRQPVPQVIPPQPQLQQPQQQSPPHQPQQHTPHVQTPQNGHSITARPSALTTVRSNPGVDVMSVVSSGSSSGGSAAGGVRRPSSASSIGGHSQHSQHSPTMTSSSSKDFLANASTELNDFATQASSLFSDIFENGHTCTTKDVTPIKH</sequence>
<organism evidence="2 3">
    <name type="scientific">Meganyctiphanes norvegica</name>
    <name type="common">Northern krill</name>
    <name type="synonym">Thysanopoda norvegica</name>
    <dbReference type="NCBI Taxonomy" id="48144"/>
    <lineage>
        <taxon>Eukaryota</taxon>
        <taxon>Metazoa</taxon>
        <taxon>Ecdysozoa</taxon>
        <taxon>Arthropoda</taxon>
        <taxon>Crustacea</taxon>
        <taxon>Multicrustacea</taxon>
        <taxon>Malacostraca</taxon>
        <taxon>Eumalacostraca</taxon>
        <taxon>Eucarida</taxon>
        <taxon>Euphausiacea</taxon>
        <taxon>Euphausiidae</taxon>
        <taxon>Meganyctiphanes</taxon>
    </lineage>
</organism>